<evidence type="ECO:0000313" key="3">
    <source>
        <dbReference type="Proteomes" id="UP000194266"/>
    </source>
</evidence>
<sequence length="113" mass="11394">MLERVGFLCRHARAGGGVPDGEGAFVACSLWYADGSPRPVSPAGRGTPLGRVPAVRTDAGPSAGRWDPRPPAVGGAVGPPATGRQLGNAPQVFSCIALVEAAFTLGHAAPTPR</sequence>
<dbReference type="Proteomes" id="UP000194266">
    <property type="component" value="Unassembled WGS sequence"/>
</dbReference>
<feature type="compositionally biased region" description="Low complexity" evidence="1">
    <location>
        <begin position="72"/>
        <end position="81"/>
    </location>
</feature>
<gene>
    <name evidence="2" type="ORF">OQI_33470</name>
</gene>
<protein>
    <submittedName>
        <fullName evidence="2">Uncharacterized protein</fullName>
    </submittedName>
</protein>
<proteinExistence type="predicted"/>
<organism evidence="2 3">
    <name type="scientific">Streptomyces pharetrae CZA14</name>
    <dbReference type="NCBI Taxonomy" id="1144883"/>
    <lineage>
        <taxon>Bacteria</taxon>
        <taxon>Bacillati</taxon>
        <taxon>Actinomycetota</taxon>
        <taxon>Actinomycetes</taxon>
        <taxon>Kitasatosporales</taxon>
        <taxon>Streptomycetaceae</taxon>
        <taxon>Streptomyces</taxon>
    </lineage>
</organism>
<reference evidence="2 3" key="1">
    <citation type="submission" date="2016-12" db="EMBL/GenBank/DDBJ databases">
        <title>Genome Mining:The Detection of Biosynthetic Gene Clusters to Aid in the Expression of Curamycin A produced by Streptomyces sp. strain CZA14.</title>
        <authorList>
            <person name="Durrell K.A."/>
            <person name="Kirby B.M."/>
            <person name="Khan W."/>
            <person name="Mthethwa T."/>
            <person name="Le Roes-Hill M."/>
        </authorList>
    </citation>
    <scope>NUCLEOTIDE SEQUENCE [LARGE SCALE GENOMIC DNA]</scope>
    <source>
        <strain evidence="2 3">CZA14</strain>
    </source>
</reference>
<feature type="region of interest" description="Disordered" evidence="1">
    <location>
        <begin position="39"/>
        <end position="83"/>
    </location>
</feature>
<evidence type="ECO:0000313" key="2">
    <source>
        <dbReference type="EMBL" id="OSZ56347.1"/>
    </source>
</evidence>
<keyword evidence="3" id="KW-1185">Reference proteome</keyword>
<accession>A0ABX3Y9F8</accession>
<dbReference type="EMBL" id="MRYD01000309">
    <property type="protein sequence ID" value="OSZ56347.1"/>
    <property type="molecule type" value="Genomic_DNA"/>
</dbReference>
<comment type="caution">
    <text evidence="2">The sequence shown here is derived from an EMBL/GenBank/DDBJ whole genome shotgun (WGS) entry which is preliminary data.</text>
</comment>
<name>A0ABX3Y9F8_9ACTN</name>
<evidence type="ECO:0000256" key="1">
    <source>
        <dbReference type="SAM" id="MobiDB-lite"/>
    </source>
</evidence>